<protein>
    <recommendedName>
        <fullName evidence="2">Regulator of ribonuclease activity B domain-containing protein</fullName>
    </recommendedName>
</protein>
<dbReference type="RefSeq" id="WP_145191340.1">
    <property type="nucleotide sequence ID" value="NZ_CP036290.1"/>
</dbReference>
<dbReference type="InterPro" id="IPR009671">
    <property type="entry name" value="RraB_dom"/>
</dbReference>
<dbReference type="OrthoDB" id="894113at2"/>
<accession>A0A518D4D0</accession>
<organism evidence="3 4">
    <name type="scientific">Rohdeia mirabilis</name>
    <dbReference type="NCBI Taxonomy" id="2528008"/>
    <lineage>
        <taxon>Bacteria</taxon>
        <taxon>Pseudomonadati</taxon>
        <taxon>Planctomycetota</taxon>
        <taxon>Planctomycetia</taxon>
        <taxon>Planctomycetia incertae sedis</taxon>
        <taxon>Rohdeia</taxon>
    </lineage>
</organism>
<dbReference type="PROSITE" id="PS51257">
    <property type="entry name" value="PROKAR_LIPOPROTEIN"/>
    <property type="match status" value="1"/>
</dbReference>
<dbReference type="EMBL" id="CP036290">
    <property type="protein sequence ID" value="QDU86323.1"/>
    <property type="molecule type" value="Genomic_DNA"/>
</dbReference>
<evidence type="ECO:0000313" key="3">
    <source>
        <dbReference type="EMBL" id="QDU86323.1"/>
    </source>
</evidence>
<evidence type="ECO:0000259" key="2">
    <source>
        <dbReference type="Pfam" id="PF06877"/>
    </source>
</evidence>
<evidence type="ECO:0000256" key="1">
    <source>
        <dbReference type="SAM" id="SignalP"/>
    </source>
</evidence>
<dbReference type="Pfam" id="PF06877">
    <property type="entry name" value="RraB"/>
    <property type="match status" value="1"/>
</dbReference>
<evidence type="ECO:0000313" key="4">
    <source>
        <dbReference type="Proteomes" id="UP000319342"/>
    </source>
</evidence>
<dbReference type="Gene3D" id="3.30.70.970">
    <property type="entry name" value="RraB-like"/>
    <property type="match status" value="1"/>
</dbReference>
<name>A0A518D4D0_9BACT</name>
<feature type="signal peptide" evidence="1">
    <location>
        <begin position="1"/>
        <end position="23"/>
    </location>
</feature>
<dbReference type="Proteomes" id="UP000319342">
    <property type="component" value="Chromosome"/>
</dbReference>
<dbReference type="AlphaFoldDB" id="A0A518D4D0"/>
<sequence length="181" mass="19572" precursor="true">MTRSTRHRTFAATLLASFAVACAAPAGDDASNSTTTWFEPTTATSAAVVPGAESAAPVESSSVLLERTITLAGLEEMFATIAATTDWDMAEPKLWGHYFGHPERKRLELAATALAVQGFDFVDIYPPDVDAAPEDALYYLHVERAEVHDPRSLLELAEGMYQLAERFALTSYDGMDVGPVE</sequence>
<feature type="domain" description="Regulator of ribonuclease activity B" evidence="2">
    <location>
        <begin position="76"/>
        <end position="177"/>
    </location>
</feature>
<keyword evidence="1" id="KW-0732">Signal</keyword>
<dbReference type="InterPro" id="IPR036701">
    <property type="entry name" value="RraB-like_sf"/>
</dbReference>
<reference evidence="3 4" key="1">
    <citation type="submission" date="2019-02" db="EMBL/GenBank/DDBJ databases">
        <title>Deep-cultivation of Planctomycetes and their phenomic and genomic characterization uncovers novel biology.</title>
        <authorList>
            <person name="Wiegand S."/>
            <person name="Jogler M."/>
            <person name="Boedeker C."/>
            <person name="Pinto D."/>
            <person name="Vollmers J."/>
            <person name="Rivas-Marin E."/>
            <person name="Kohn T."/>
            <person name="Peeters S.H."/>
            <person name="Heuer A."/>
            <person name="Rast P."/>
            <person name="Oberbeckmann S."/>
            <person name="Bunk B."/>
            <person name="Jeske O."/>
            <person name="Meyerdierks A."/>
            <person name="Storesund J.E."/>
            <person name="Kallscheuer N."/>
            <person name="Luecker S."/>
            <person name="Lage O.M."/>
            <person name="Pohl T."/>
            <person name="Merkel B.J."/>
            <person name="Hornburger P."/>
            <person name="Mueller R.-W."/>
            <person name="Bruemmer F."/>
            <person name="Labrenz M."/>
            <person name="Spormann A.M."/>
            <person name="Op den Camp H."/>
            <person name="Overmann J."/>
            <person name="Amann R."/>
            <person name="Jetten M.S.M."/>
            <person name="Mascher T."/>
            <person name="Medema M.H."/>
            <person name="Devos D.P."/>
            <person name="Kaster A.-K."/>
            <person name="Ovreas L."/>
            <person name="Rohde M."/>
            <person name="Galperin M.Y."/>
            <person name="Jogler C."/>
        </authorList>
    </citation>
    <scope>NUCLEOTIDE SEQUENCE [LARGE SCALE GENOMIC DNA]</scope>
    <source>
        <strain evidence="3 4">Pla163</strain>
    </source>
</reference>
<proteinExistence type="predicted"/>
<feature type="chain" id="PRO_5022124640" description="Regulator of ribonuclease activity B domain-containing protein" evidence="1">
    <location>
        <begin position="24"/>
        <end position="181"/>
    </location>
</feature>
<gene>
    <name evidence="3" type="ORF">Pla163_34740</name>
</gene>
<keyword evidence="4" id="KW-1185">Reference proteome</keyword>